<evidence type="ECO:0000313" key="1">
    <source>
        <dbReference type="EMBL" id="MBB5848550.1"/>
    </source>
</evidence>
<proteinExistence type="predicted"/>
<sequence length="262" mass="27922">MGEGILSDRLRAAPTLHVRVIRTPGADFAAEVTDDDGTRLALAAMVHPVADWRGAGHAVELVCADTGRPMITVLDRADLGLGAGEVLDDGALPLGVVRPWDTGFHAAARVEAADGAEFELQDDWNSAVVRIMHHGCVVGLLAPAAAVPWRSRLPGGPAPEPVTLRWERLDRDGRAGQGDGADPGAGPWGPAGDAALLGAVVLEAMEWERRSTAVGRDGRRLRRRRRSRRTPEFLQHVGPRVALRAGYVAARELVALPGRLMP</sequence>
<comment type="caution">
    <text evidence="1">The sequence shown here is derived from an EMBL/GenBank/DDBJ whole genome shotgun (WGS) entry which is preliminary data.</text>
</comment>
<gene>
    <name evidence="1" type="ORF">HDA33_001114</name>
</gene>
<dbReference type="RefSeq" id="WP_184171733.1">
    <property type="nucleotide sequence ID" value="NZ_BAABAG010000001.1"/>
</dbReference>
<name>A0A7W9N019_9MICC</name>
<keyword evidence="2" id="KW-1185">Reference proteome</keyword>
<evidence type="ECO:0000313" key="2">
    <source>
        <dbReference type="Proteomes" id="UP000567246"/>
    </source>
</evidence>
<accession>A0A7W9N019</accession>
<reference evidence="1 2" key="1">
    <citation type="submission" date="2020-08" db="EMBL/GenBank/DDBJ databases">
        <title>Sequencing the genomes of 1000 actinobacteria strains.</title>
        <authorList>
            <person name="Klenk H.-P."/>
        </authorList>
    </citation>
    <scope>NUCLEOTIDE SEQUENCE [LARGE SCALE GENOMIC DNA]</scope>
    <source>
        <strain evidence="1 2">DSM 17945</strain>
    </source>
</reference>
<dbReference type="AlphaFoldDB" id="A0A7W9N019"/>
<dbReference type="Proteomes" id="UP000567246">
    <property type="component" value="Unassembled WGS sequence"/>
</dbReference>
<organism evidence="1 2">
    <name type="scientific">Micrococcus endophyticus</name>
    <dbReference type="NCBI Taxonomy" id="455343"/>
    <lineage>
        <taxon>Bacteria</taxon>
        <taxon>Bacillati</taxon>
        <taxon>Actinomycetota</taxon>
        <taxon>Actinomycetes</taxon>
        <taxon>Micrococcales</taxon>
        <taxon>Micrococcaceae</taxon>
        <taxon>Micrococcus</taxon>
    </lineage>
</organism>
<protein>
    <submittedName>
        <fullName evidence="1">Uncharacterized protein</fullName>
    </submittedName>
</protein>
<dbReference type="EMBL" id="JACHMW010000001">
    <property type="protein sequence ID" value="MBB5848550.1"/>
    <property type="molecule type" value="Genomic_DNA"/>
</dbReference>